<dbReference type="AlphaFoldDB" id="A0AAN6WX86"/>
<dbReference type="Proteomes" id="UP001302126">
    <property type="component" value="Unassembled WGS sequence"/>
</dbReference>
<reference evidence="1" key="1">
    <citation type="journal article" date="2023" name="Mol. Phylogenet. Evol.">
        <title>Genome-scale phylogeny and comparative genomics of the fungal order Sordariales.</title>
        <authorList>
            <person name="Hensen N."/>
            <person name="Bonometti L."/>
            <person name="Westerberg I."/>
            <person name="Brannstrom I.O."/>
            <person name="Guillou S."/>
            <person name="Cros-Aarteil S."/>
            <person name="Calhoun S."/>
            <person name="Haridas S."/>
            <person name="Kuo A."/>
            <person name="Mondo S."/>
            <person name="Pangilinan J."/>
            <person name="Riley R."/>
            <person name="LaButti K."/>
            <person name="Andreopoulos B."/>
            <person name="Lipzen A."/>
            <person name="Chen C."/>
            <person name="Yan M."/>
            <person name="Daum C."/>
            <person name="Ng V."/>
            <person name="Clum A."/>
            <person name="Steindorff A."/>
            <person name="Ohm R.A."/>
            <person name="Martin F."/>
            <person name="Silar P."/>
            <person name="Natvig D.O."/>
            <person name="Lalanne C."/>
            <person name="Gautier V."/>
            <person name="Ament-Velasquez S.L."/>
            <person name="Kruys A."/>
            <person name="Hutchinson M.I."/>
            <person name="Powell A.J."/>
            <person name="Barry K."/>
            <person name="Miller A.N."/>
            <person name="Grigoriev I.V."/>
            <person name="Debuchy R."/>
            <person name="Gladieux P."/>
            <person name="Hiltunen Thoren M."/>
            <person name="Johannesson H."/>
        </authorList>
    </citation>
    <scope>NUCLEOTIDE SEQUENCE</scope>
    <source>
        <strain evidence="1">PSN309</strain>
    </source>
</reference>
<accession>A0AAN6WX86</accession>
<gene>
    <name evidence="1" type="ORF">QBC35DRAFT_153489</name>
</gene>
<evidence type="ECO:0000313" key="1">
    <source>
        <dbReference type="EMBL" id="KAK4189196.1"/>
    </source>
</evidence>
<sequence length="217" mass="24363">MYSNIFHVSYSGIVRTRVSRKRSRPSLVYHLFPCVCSGRDGSDNLEDITETIKERSSRFSGTFSESFLGRLGGFPFLCLVLLGREERERRSAIDFSLGVGLASNQGFRRSALCRYRHTGSRPVYRQTHHSHTQTRSWCFVSHDTENRALPSSDTQLSFLAHSTAHGGVLCPKWVAVVSPSRSLGSRRIEGLFRSPLTTERSMTRCGEDAIGRDSVCP</sequence>
<reference evidence="1" key="2">
    <citation type="submission" date="2023-05" db="EMBL/GenBank/DDBJ databases">
        <authorList>
            <consortium name="Lawrence Berkeley National Laboratory"/>
            <person name="Steindorff A."/>
            <person name="Hensen N."/>
            <person name="Bonometti L."/>
            <person name="Westerberg I."/>
            <person name="Brannstrom I.O."/>
            <person name="Guillou S."/>
            <person name="Cros-Aarteil S."/>
            <person name="Calhoun S."/>
            <person name="Haridas S."/>
            <person name="Kuo A."/>
            <person name="Mondo S."/>
            <person name="Pangilinan J."/>
            <person name="Riley R."/>
            <person name="Labutti K."/>
            <person name="Andreopoulos B."/>
            <person name="Lipzen A."/>
            <person name="Chen C."/>
            <person name="Yanf M."/>
            <person name="Daum C."/>
            <person name="Ng V."/>
            <person name="Clum A."/>
            <person name="Ohm R."/>
            <person name="Martin F."/>
            <person name="Silar P."/>
            <person name="Natvig D."/>
            <person name="Lalanne C."/>
            <person name="Gautier V."/>
            <person name="Ament-Velasquez S.L."/>
            <person name="Kruys A."/>
            <person name="Hutchinson M.I."/>
            <person name="Powell A.J."/>
            <person name="Barry K."/>
            <person name="Miller A.N."/>
            <person name="Grigoriev I.V."/>
            <person name="Debuchy R."/>
            <person name="Gladieux P."/>
            <person name="Thoren M.H."/>
            <person name="Johannesson H."/>
        </authorList>
    </citation>
    <scope>NUCLEOTIDE SEQUENCE</scope>
    <source>
        <strain evidence="1">PSN309</strain>
    </source>
</reference>
<organism evidence="1 2">
    <name type="scientific">Podospora australis</name>
    <dbReference type="NCBI Taxonomy" id="1536484"/>
    <lineage>
        <taxon>Eukaryota</taxon>
        <taxon>Fungi</taxon>
        <taxon>Dikarya</taxon>
        <taxon>Ascomycota</taxon>
        <taxon>Pezizomycotina</taxon>
        <taxon>Sordariomycetes</taxon>
        <taxon>Sordariomycetidae</taxon>
        <taxon>Sordariales</taxon>
        <taxon>Podosporaceae</taxon>
        <taxon>Podospora</taxon>
    </lineage>
</organism>
<evidence type="ECO:0000313" key="2">
    <source>
        <dbReference type="Proteomes" id="UP001302126"/>
    </source>
</evidence>
<proteinExistence type="predicted"/>
<name>A0AAN6WX86_9PEZI</name>
<dbReference type="EMBL" id="MU864378">
    <property type="protein sequence ID" value="KAK4189196.1"/>
    <property type="molecule type" value="Genomic_DNA"/>
</dbReference>
<keyword evidence="2" id="KW-1185">Reference proteome</keyword>
<comment type="caution">
    <text evidence="1">The sequence shown here is derived from an EMBL/GenBank/DDBJ whole genome shotgun (WGS) entry which is preliminary data.</text>
</comment>
<protein>
    <submittedName>
        <fullName evidence="1">Uncharacterized protein</fullName>
    </submittedName>
</protein>